<protein>
    <recommendedName>
        <fullName evidence="2">S1 motif domain-containing protein</fullName>
    </recommendedName>
</protein>
<dbReference type="InterPro" id="IPR050437">
    <property type="entry name" value="Ribos_protein_bS1-like"/>
</dbReference>
<dbReference type="PANTHER" id="PTHR10724">
    <property type="entry name" value="30S RIBOSOMAL PROTEIN S1"/>
    <property type="match status" value="1"/>
</dbReference>
<evidence type="ECO:0000259" key="2">
    <source>
        <dbReference type="PROSITE" id="PS50126"/>
    </source>
</evidence>
<dbReference type="AlphaFoldDB" id="A0A813J2E1"/>
<feature type="domain" description="S1 motif" evidence="2">
    <location>
        <begin position="517"/>
        <end position="582"/>
    </location>
</feature>
<evidence type="ECO:0000256" key="1">
    <source>
        <dbReference type="SAM" id="MobiDB-lite"/>
    </source>
</evidence>
<feature type="domain" description="S1 motif" evidence="2">
    <location>
        <begin position="591"/>
        <end position="656"/>
    </location>
</feature>
<reference evidence="3" key="1">
    <citation type="submission" date="2021-02" db="EMBL/GenBank/DDBJ databases">
        <authorList>
            <person name="Dougan E. K."/>
            <person name="Rhodes N."/>
            <person name="Thang M."/>
            <person name="Chan C."/>
        </authorList>
    </citation>
    <scope>NUCLEOTIDE SEQUENCE</scope>
</reference>
<gene>
    <name evidence="3" type="ORF">PGLA2088_LOCUS15265</name>
</gene>
<dbReference type="PROSITE" id="PS50126">
    <property type="entry name" value="S1"/>
    <property type="match status" value="6"/>
</dbReference>
<evidence type="ECO:0000313" key="3">
    <source>
        <dbReference type="EMBL" id="CAE8663484.1"/>
    </source>
</evidence>
<dbReference type="CDD" id="cd00164">
    <property type="entry name" value="S1_like"/>
    <property type="match status" value="1"/>
</dbReference>
<sequence>MAPSMRSHRRSGAAAPTAALCVCGFVALRLRSESDAFLSPPQPPAGTALRGSAEGRTAGQSAADTSSAIPLAWAPLAAPLLVAALLSSRRRSQSSRTACRAEKMSLEQIKEGDKFDGEVVRDGPIGVYLNIGAEKDALLPRNQVAPGKKYNAGDKIKDLIVTEVSSGATPADRKIRVSTKRTVSDFKMGGVVQGTVVNTAAYGVFFNIGCVKNALAPLRMLAKEPEAYVTGEEVELTIVSIEGDKITVSAGTMGVNPNASGAGGEAGTVVRKLKVGQKVDGIVVRANAEFGLFLNIGAEVDALCRPRQLEKPVDQYKQGDKLTGLKICNVNVDNRQVEVSTRPLASEVKVGQKLEGTVVNISAGGVFFDAGLASDVLGPGVMLDKEPSKYSRGEVADLLVMEVKGERVTVSTKGEEEMGTPLTKLVRGAAVTSAKVKRVDMNMGIFLDVGASRDALWRLKGPGASVSPKPINEYQPGEEVPGLFIISVDVARSKLEVGTTEMASGADIQSMSSLKVGDKVDGVVSRTMEFGVFVNIGAERDALYSASQLAKPMNEYRAGDKILGLTVVEVDPIKQRLAVSEKKTAAEFTVGDEVKGTVSKIMPFGCFVNIGASTDALAPARFLEKDPGSYVPGEDLPGLKILSTDPGSNKITVAQNEGTGGGGGGSSAGRISLADIKVGDKVKGVIRKSQDYGCFLDIGLGRKDALMPKAMLPTGKTPMNYEVNEEVEVYIAQIDVGQERVTVSMIELTEDMKKAPGFRRDQAGATSGVQSQLPTGEMVPDPMYHAKVLGREDLIDEEPTPWYGWEKKFPGLVKFPEKETEIYLTGRSYGFSGPDSTYRSQVAYLPIPVHLRKADAGPAEVPPFSFDDYQISYDYGIKPEIHIKYRQAPFNVST</sequence>
<name>A0A813J2E1_POLGL</name>
<dbReference type="PANTHER" id="PTHR10724:SF10">
    <property type="entry name" value="S1 RNA-BINDING DOMAIN-CONTAINING PROTEIN 1"/>
    <property type="match status" value="1"/>
</dbReference>
<evidence type="ECO:0000313" key="4">
    <source>
        <dbReference type="Proteomes" id="UP000626109"/>
    </source>
</evidence>
<accession>A0A813J2E1</accession>
<dbReference type="InterPro" id="IPR003029">
    <property type="entry name" value="S1_domain"/>
</dbReference>
<feature type="domain" description="S1 motif" evidence="2">
    <location>
        <begin position="679"/>
        <end position="746"/>
    </location>
</feature>
<dbReference type="Gene3D" id="2.40.50.140">
    <property type="entry name" value="Nucleic acid-binding proteins"/>
    <property type="match status" value="6"/>
</dbReference>
<dbReference type="GO" id="GO:0003729">
    <property type="term" value="F:mRNA binding"/>
    <property type="evidence" value="ECO:0007669"/>
    <property type="project" value="TreeGrafter"/>
</dbReference>
<dbReference type="GO" id="GO:0003735">
    <property type="term" value="F:structural constituent of ribosome"/>
    <property type="evidence" value="ECO:0007669"/>
    <property type="project" value="TreeGrafter"/>
</dbReference>
<dbReference type="SUPFAM" id="SSF50249">
    <property type="entry name" value="Nucleic acid-binding proteins"/>
    <property type="match status" value="6"/>
</dbReference>
<dbReference type="InterPro" id="IPR012340">
    <property type="entry name" value="NA-bd_OB-fold"/>
</dbReference>
<feature type="domain" description="S1 motif" evidence="2">
    <location>
        <begin position="112"/>
        <end position="180"/>
    </location>
</feature>
<dbReference type="GO" id="GO:0006412">
    <property type="term" value="P:translation"/>
    <property type="evidence" value="ECO:0007669"/>
    <property type="project" value="TreeGrafter"/>
</dbReference>
<dbReference type="Pfam" id="PF00575">
    <property type="entry name" value="S1"/>
    <property type="match status" value="4"/>
</dbReference>
<feature type="domain" description="S1 motif" evidence="2">
    <location>
        <begin position="351"/>
        <end position="413"/>
    </location>
</feature>
<dbReference type="Proteomes" id="UP000626109">
    <property type="component" value="Unassembled WGS sequence"/>
</dbReference>
<dbReference type="SMART" id="SM00316">
    <property type="entry name" value="S1"/>
    <property type="match status" value="7"/>
</dbReference>
<feature type="domain" description="S1 motif" evidence="2">
    <location>
        <begin position="189"/>
        <end position="251"/>
    </location>
</feature>
<comment type="caution">
    <text evidence="3">The sequence shown here is derived from an EMBL/GenBank/DDBJ whole genome shotgun (WGS) entry which is preliminary data.</text>
</comment>
<feature type="region of interest" description="Disordered" evidence="1">
    <location>
        <begin position="37"/>
        <end position="61"/>
    </location>
</feature>
<organism evidence="3 4">
    <name type="scientific">Polarella glacialis</name>
    <name type="common">Dinoflagellate</name>
    <dbReference type="NCBI Taxonomy" id="89957"/>
    <lineage>
        <taxon>Eukaryota</taxon>
        <taxon>Sar</taxon>
        <taxon>Alveolata</taxon>
        <taxon>Dinophyceae</taxon>
        <taxon>Suessiales</taxon>
        <taxon>Suessiaceae</taxon>
        <taxon>Polarella</taxon>
    </lineage>
</organism>
<proteinExistence type="predicted"/>
<dbReference type="EMBL" id="CAJNNW010018793">
    <property type="protein sequence ID" value="CAE8663484.1"/>
    <property type="molecule type" value="Genomic_DNA"/>
</dbReference>